<evidence type="ECO:0000313" key="2">
    <source>
        <dbReference type="Proteomes" id="UP000220102"/>
    </source>
</evidence>
<dbReference type="EMBL" id="PDEQ01000006">
    <property type="protein sequence ID" value="PEN12716.1"/>
    <property type="molecule type" value="Genomic_DNA"/>
</dbReference>
<comment type="caution">
    <text evidence="1">The sequence shown here is derived from an EMBL/GenBank/DDBJ whole genome shotgun (WGS) entry which is preliminary data.</text>
</comment>
<dbReference type="AlphaFoldDB" id="A0A2A8CVP0"/>
<name>A0A2A8CVP0_9BACT</name>
<dbReference type="Proteomes" id="UP000220102">
    <property type="component" value="Unassembled WGS sequence"/>
</dbReference>
<keyword evidence="2" id="KW-1185">Reference proteome</keyword>
<protein>
    <submittedName>
        <fullName evidence="1">Uncharacterized protein</fullName>
    </submittedName>
</protein>
<organism evidence="1 2">
    <name type="scientific">Longibacter salinarum</name>
    <dbReference type="NCBI Taxonomy" id="1850348"/>
    <lineage>
        <taxon>Bacteria</taxon>
        <taxon>Pseudomonadati</taxon>
        <taxon>Rhodothermota</taxon>
        <taxon>Rhodothermia</taxon>
        <taxon>Rhodothermales</taxon>
        <taxon>Salisaetaceae</taxon>
        <taxon>Longibacter</taxon>
    </lineage>
</organism>
<sequence>MVNRGAILIKYREPAIRWINETDPYDEQFEIGAKDLQQDRTVYLVSEDVVDGEEAVNRWLEANFEEVFEHELGGWYTDPSLWPSRRTLKMFRDWFDVEYHSVIIDMEGGQIVDDDL</sequence>
<evidence type="ECO:0000313" key="1">
    <source>
        <dbReference type="EMBL" id="PEN12716.1"/>
    </source>
</evidence>
<proteinExistence type="predicted"/>
<dbReference type="RefSeq" id="WP_098076016.1">
    <property type="nucleotide sequence ID" value="NZ_PDEQ01000006.1"/>
</dbReference>
<reference evidence="1 2" key="1">
    <citation type="submission" date="2017-10" db="EMBL/GenBank/DDBJ databases">
        <title>Draft genome of Longibacter Salinarum.</title>
        <authorList>
            <person name="Goh K.M."/>
            <person name="Shamsir M.S."/>
            <person name="Lim S.W."/>
        </authorList>
    </citation>
    <scope>NUCLEOTIDE SEQUENCE [LARGE SCALE GENOMIC DNA]</scope>
    <source>
        <strain evidence="1 2">KCTC 52045</strain>
    </source>
</reference>
<accession>A0A2A8CVP0</accession>
<dbReference type="OrthoDB" id="8602450at2"/>
<gene>
    <name evidence="1" type="ORF">CRI94_11855</name>
</gene>